<feature type="region of interest" description="Disordered" evidence="2">
    <location>
        <begin position="420"/>
        <end position="439"/>
    </location>
</feature>
<gene>
    <name evidence="3" type="ORF">KP509_17G000800</name>
</gene>
<evidence type="ECO:0000313" key="4">
    <source>
        <dbReference type="Proteomes" id="UP000825935"/>
    </source>
</evidence>
<organism evidence="3 4">
    <name type="scientific">Ceratopteris richardii</name>
    <name type="common">Triangle waterfern</name>
    <dbReference type="NCBI Taxonomy" id="49495"/>
    <lineage>
        <taxon>Eukaryota</taxon>
        <taxon>Viridiplantae</taxon>
        <taxon>Streptophyta</taxon>
        <taxon>Embryophyta</taxon>
        <taxon>Tracheophyta</taxon>
        <taxon>Polypodiopsida</taxon>
        <taxon>Polypodiidae</taxon>
        <taxon>Polypodiales</taxon>
        <taxon>Pteridineae</taxon>
        <taxon>Pteridaceae</taxon>
        <taxon>Parkerioideae</taxon>
        <taxon>Ceratopteris</taxon>
    </lineage>
</organism>
<name>A0A8T2STI0_CERRI</name>
<feature type="coiled-coil region" evidence="1">
    <location>
        <begin position="1577"/>
        <end position="1604"/>
    </location>
</feature>
<feature type="compositionally biased region" description="Polar residues" evidence="2">
    <location>
        <begin position="216"/>
        <end position="239"/>
    </location>
</feature>
<accession>A0A8T2STI0</accession>
<feature type="region of interest" description="Disordered" evidence="2">
    <location>
        <begin position="627"/>
        <end position="647"/>
    </location>
</feature>
<evidence type="ECO:0000256" key="2">
    <source>
        <dbReference type="SAM" id="MobiDB-lite"/>
    </source>
</evidence>
<comment type="caution">
    <text evidence="3">The sequence shown here is derived from an EMBL/GenBank/DDBJ whole genome shotgun (WGS) entry which is preliminary data.</text>
</comment>
<feature type="coiled-coil region" evidence="1">
    <location>
        <begin position="64"/>
        <end position="91"/>
    </location>
</feature>
<feature type="compositionally biased region" description="Basic and acidic residues" evidence="2">
    <location>
        <begin position="176"/>
        <end position="186"/>
    </location>
</feature>
<keyword evidence="4" id="KW-1185">Reference proteome</keyword>
<feature type="coiled-coil region" evidence="1">
    <location>
        <begin position="896"/>
        <end position="923"/>
    </location>
</feature>
<evidence type="ECO:0000256" key="1">
    <source>
        <dbReference type="SAM" id="Coils"/>
    </source>
</evidence>
<reference evidence="3" key="1">
    <citation type="submission" date="2021-08" db="EMBL/GenBank/DDBJ databases">
        <title>WGS assembly of Ceratopteris richardii.</title>
        <authorList>
            <person name="Marchant D.B."/>
            <person name="Chen G."/>
            <person name="Jenkins J."/>
            <person name="Shu S."/>
            <person name="Leebens-Mack J."/>
            <person name="Grimwood J."/>
            <person name="Schmutz J."/>
            <person name="Soltis P."/>
            <person name="Soltis D."/>
            <person name="Chen Z.-H."/>
        </authorList>
    </citation>
    <scope>NUCLEOTIDE SEQUENCE</scope>
    <source>
        <strain evidence="3">Whitten #5841</strain>
        <tissue evidence="3">Leaf</tissue>
    </source>
</reference>
<feature type="compositionally biased region" description="Basic residues" evidence="2">
    <location>
        <begin position="132"/>
        <end position="146"/>
    </location>
</feature>
<sequence length="2028" mass="228088">MDHSMLPLNYFCRKIRLCMKKAAFSKKAQLFGDELLHLKKILTLIVTSIPSHPLYEEKKTEKQILEFESLLPEIKKRIQQLEAELDMSNTSKNTSGPLNGTNLHHTSLPVSGVSSEVLLMVPQQAHEPGPAKKSKQAVSRKPRKQHIRELCPVLNASEIDQVPPSKSNPVSPQKVHPIDDSRCRSSRREFLSSSKNFFYDHIPHCMVQRITSLPNGTNLSNENDSSPSQNGSLFSSPAQETACLDPHQDSGKCRGSFETKYSCAKSMRKMYVCGDFRNEKVHSPRKVDNVSSSYPHGECTMHHYGDNMSAVGHRDRLPHCCAADLSVLPQEPGDEWKDQDATNRIVSSVEISKSYVMSCWKNKGRDLHCSSPNNIMVKNEPVKREGAFPIKMEGDAEALLAGIEHQWEKSDSQARDLAAEKSVDDDRLSAQPSTKVSKEKDILTTTIRSEFEEEHEELIEHRRWSNHHQSPLDKDIETDLTIQKRLPSSKVMNVHSKRIWDGMDKEHTGLNLMNGICENDCNSNGEGIQNTQASWAQDNVDSYNGRYTVPSHETPNNVHPVSDMISSMPFPHPTLLPFSHYISKLKQLVLNDTTHFQPLHLMNSHTHSIGPGSDSLFHVSEQKETAALNDQPKNAHDHSSSSTDTFSDSLTYSNPVFELEGESSLLKHSLTTMRLDKGPKKQKLILAEGITEEKVNFSSFEKNLEVEDSSLTGPEFHHVNELLLNKAQTSINCEKVNNSYEEVKNVKGSMPRKCPTLSKLDTNHALLGSVIEDKDLRWTNLRKCIGKPAPCIQNSSLVLSKEGASMQDEATLINIDTGSETLVPLKEAIDVSFKDKSIQNSAMEPLQGSSIKDENQMFSLPLEKQGFIGLVCIKDQDDVLNHGGHVIHSRCCIEDESRLMAKIDQLEQELNEYKHEVSRNSDFIHKKMDELGTSVQLTKELLMNKNYGKECFTNGLNIKIEDYEGNSKLMQEQVDGLVKQINCTSTKEPMEKIRIDQQAVKRACTDQLETLEREMSTNMELLRNEMASSMDFMRDKIESRVNIHYEDLKGSLLQKIDNGNAFRLSSERDTIAEIRSELCLIWDKIHKLSKGSDEMKEQVGDLMKASSETKEYINREHSNFLTESEIVKRNMKKLKKANMKSRKEGQEFKREMEEIVKSFHNAFAQIEEGSKKESENSKRIHESLLSNRICVQNLYEKLRQTEGAMKEDIRRMESIREEVLSYNTRSSIAERQLAIERVNELSHYYLNALEEVRRDLLAVKMIGQDRLQDMEYRWENFMRSYHQITLDRQSSLHDLVMDGLESRVSHLEHILGSSDDLQRAQFKVDTILAITERDQECASASAAKAMASAQRAEILAAVVESFKTEIEIARNNNLGLQHALELEREAAATVCMEIRTLHADLLQEKNSALAASSEVKKRSFEIWESLQNDLMSLRSSLCLIDKDKETVSAAANEVTAAVSQAQALLEGLTKTSEEVSALHAGMVDAADTLKAIKEMDSSQEREGRHSEVQETMEKVDDIMTALNRLGESSAQLDEELRKQDTCLLDLGKQIMAVTVEQKEISKRLFGVTEKVEGLGSLNFSSQVLDEAQRNTEDLEKAATVLELKKRICYLENLLQIDNLFETNVQHLDGQQTATIGKEHLSSVHKEMSTFLRRLQKIEEQGVKVLGADKQVQVAFISLVTRFTNLENRVHQLETKATLITRRLDSRMDIFGSQIHAATEAATMAEGKCTALGSELVKVFRTLASSGKPSQSKFDSKENCDLHKSHKADVALQSKHEAIKSTVQCRKGSSNSSSITMETSPRECTELDVGVTQSKKDVDPYVSSNDGMDLDEGHSQVYHSNNAAIENEVKYGTSGNIQESSSLACDCSIPSSGSSALQTYANGSLIELYKGPENPGQMIIHGDGKALVQIGRTFSLTAHNHHQNGRENYKVPSKGPEHNKVLNLIKRENSRVFVLEGKLPITPDALGKKKIECTRKEDIHLNSALGGYQMRDVKLNSRRIFVNVSHRSAFISGTRLLKRGNILTVKSEA</sequence>
<keyword evidence="1" id="KW-0175">Coiled coil</keyword>
<dbReference type="EMBL" id="CM035422">
    <property type="protein sequence ID" value="KAH7372379.1"/>
    <property type="molecule type" value="Genomic_DNA"/>
</dbReference>
<dbReference type="Proteomes" id="UP000825935">
    <property type="component" value="Chromosome 17"/>
</dbReference>
<feature type="region of interest" description="Disordered" evidence="2">
    <location>
        <begin position="216"/>
        <end position="253"/>
    </location>
</feature>
<proteinExistence type="predicted"/>
<protein>
    <submittedName>
        <fullName evidence="3">Uncharacterized protein</fullName>
    </submittedName>
</protein>
<feature type="region of interest" description="Disordered" evidence="2">
    <location>
        <begin position="125"/>
        <end position="186"/>
    </location>
</feature>
<evidence type="ECO:0000313" key="3">
    <source>
        <dbReference type="EMBL" id="KAH7372379.1"/>
    </source>
</evidence>